<gene>
    <name evidence="2" type="ORF">LCGC14_1340590</name>
</gene>
<proteinExistence type="predicted"/>
<feature type="region of interest" description="Disordered" evidence="1">
    <location>
        <begin position="28"/>
        <end position="104"/>
    </location>
</feature>
<evidence type="ECO:0000256" key="1">
    <source>
        <dbReference type="SAM" id="MobiDB-lite"/>
    </source>
</evidence>
<accession>A0A0F9NG69</accession>
<comment type="caution">
    <text evidence="2">The sequence shown here is derived from an EMBL/GenBank/DDBJ whole genome shotgun (WGS) entry which is preliminary data.</text>
</comment>
<evidence type="ECO:0000313" key="2">
    <source>
        <dbReference type="EMBL" id="KKM80362.1"/>
    </source>
</evidence>
<sequence>MSIRLICKRCHHVRPVNGRGYCASCTVTIDETPKRKPPSAQQEPDPETEEELAEASTDPAPAQEEPKGRETVPETAPQGGSPEASEEAEAPETRSESPASEVKP</sequence>
<name>A0A0F9NG69_9ZZZZ</name>
<dbReference type="EMBL" id="LAZR01008197">
    <property type="protein sequence ID" value="KKM80362.1"/>
    <property type="molecule type" value="Genomic_DNA"/>
</dbReference>
<protein>
    <submittedName>
        <fullName evidence="2">Uncharacterized protein</fullName>
    </submittedName>
</protein>
<organism evidence="2">
    <name type="scientific">marine sediment metagenome</name>
    <dbReference type="NCBI Taxonomy" id="412755"/>
    <lineage>
        <taxon>unclassified sequences</taxon>
        <taxon>metagenomes</taxon>
        <taxon>ecological metagenomes</taxon>
    </lineage>
</organism>
<reference evidence="2" key="1">
    <citation type="journal article" date="2015" name="Nature">
        <title>Complex archaea that bridge the gap between prokaryotes and eukaryotes.</title>
        <authorList>
            <person name="Spang A."/>
            <person name="Saw J.H."/>
            <person name="Jorgensen S.L."/>
            <person name="Zaremba-Niedzwiedzka K."/>
            <person name="Martijn J."/>
            <person name="Lind A.E."/>
            <person name="van Eijk R."/>
            <person name="Schleper C."/>
            <person name="Guy L."/>
            <person name="Ettema T.J."/>
        </authorList>
    </citation>
    <scope>NUCLEOTIDE SEQUENCE</scope>
</reference>
<feature type="compositionally biased region" description="Acidic residues" evidence="1">
    <location>
        <begin position="44"/>
        <end position="53"/>
    </location>
</feature>
<dbReference type="AlphaFoldDB" id="A0A0F9NG69"/>